<evidence type="ECO:0000256" key="4">
    <source>
        <dbReference type="ARBA" id="ARBA00022989"/>
    </source>
</evidence>
<evidence type="ECO:0000256" key="3">
    <source>
        <dbReference type="ARBA" id="ARBA00022692"/>
    </source>
</evidence>
<evidence type="ECO:0000256" key="5">
    <source>
        <dbReference type="ARBA" id="ARBA00023136"/>
    </source>
</evidence>
<evidence type="ECO:0000313" key="7">
    <source>
        <dbReference type="EMBL" id="GCA65296.1"/>
    </source>
</evidence>
<organism evidence="7 8">
    <name type="scientific">Kipferlia bialata</name>
    <dbReference type="NCBI Taxonomy" id="797122"/>
    <lineage>
        <taxon>Eukaryota</taxon>
        <taxon>Metamonada</taxon>
        <taxon>Carpediemonas-like organisms</taxon>
        <taxon>Kipferlia</taxon>
    </lineage>
</organism>
<keyword evidence="4 6" id="KW-1133">Transmembrane helix</keyword>
<accession>A0A391NZZ2</accession>
<dbReference type="AlphaFoldDB" id="A0A391NZZ2"/>
<dbReference type="GO" id="GO:0016020">
    <property type="term" value="C:membrane"/>
    <property type="evidence" value="ECO:0007669"/>
    <property type="project" value="UniProtKB-SubCell"/>
</dbReference>
<proteinExistence type="inferred from homology"/>
<evidence type="ECO:0000256" key="2">
    <source>
        <dbReference type="ARBA" id="ARBA00007375"/>
    </source>
</evidence>
<comment type="similarity">
    <text evidence="2">Belongs to the TMEM86 family.</text>
</comment>
<comment type="caution">
    <text evidence="7">The sequence shown here is derived from an EMBL/GenBank/DDBJ whole genome shotgun (WGS) entry which is preliminary data.</text>
</comment>
<keyword evidence="5 6" id="KW-0472">Membrane</keyword>
<sequence length="94" mass="10561">MHLVPTERESSPIIPIYVLFLVLMGWRTACVPKATTSDWLLAIGGSVFVCSDYSLGIRVFVLPSLSRVLTTAVYWVAQSFLTAHAVVHRREQER</sequence>
<name>A0A391NZZ2_9EUKA</name>
<dbReference type="Proteomes" id="UP000265618">
    <property type="component" value="Unassembled WGS sequence"/>
</dbReference>
<evidence type="ECO:0000313" key="8">
    <source>
        <dbReference type="Proteomes" id="UP000265618"/>
    </source>
</evidence>
<gene>
    <name evidence="7" type="ORF">KIPB_016791</name>
</gene>
<keyword evidence="8" id="KW-1185">Reference proteome</keyword>
<comment type="subcellular location">
    <subcellularLocation>
        <location evidence="1">Membrane</location>
        <topology evidence="1">Multi-pass membrane protein</topology>
    </subcellularLocation>
</comment>
<feature type="transmembrane region" description="Helical" evidence="6">
    <location>
        <begin position="12"/>
        <end position="30"/>
    </location>
</feature>
<protein>
    <submittedName>
        <fullName evidence="7">YhhN-like protein</fullName>
    </submittedName>
</protein>
<feature type="transmembrane region" description="Helical" evidence="6">
    <location>
        <begin position="39"/>
        <end position="62"/>
    </location>
</feature>
<evidence type="ECO:0000256" key="6">
    <source>
        <dbReference type="SAM" id="Phobius"/>
    </source>
</evidence>
<reference evidence="7 8" key="1">
    <citation type="journal article" date="2018" name="PLoS ONE">
        <title>The draft genome of Kipferlia bialata reveals reductive genome evolution in fornicate parasites.</title>
        <authorList>
            <person name="Tanifuji G."/>
            <person name="Takabayashi S."/>
            <person name="Kume K."/>
            <person name="Takagi M."/>
            <person name="Nakayama T."/>
            <person name="Kamikawa R."/>
            <person name="Inagaki Y."/>
            <person name="Hashimoto T."/>
        </authorList>
    </citation>
    <scope>NUCLEOTIDE SEQUENCE [LARGE SCALE GENOMIC DNA]</scope>
    <source>
        <strain evidence="7">NY0173</strain>
    </source>
</reference>
<dbReference type="InterPro" id="IPR012506">
    <property type="entry name" value="TMEM86B-like"/>
</dbReference>
<keyword evidence="3 6" id="KW-0812">Transmembrane</keyword>
<dbReference type="EMBL" id="BDIP01010601">
    <property type="protein sequence ID" value="GCA65296.1"/>
    <property type="molecule type" value="Genomic_DNA"/>
</dbReference>
<evidence type="ECO:0000256" key="1">
    <source>
        <dbReference type="ARBA" id="ARBA00004141"/>
    </source>
</evidence>
<dbReference type="OrthoDB" id="2133758at2759"/>
<dbReference type="Pfam" id="PF07947">
    <property type="entry name" value="YhhN"/>
    <property type="match status" value="1"/>
</dbReference>